<dbReference type="Gene3D" id="2.60.40.420">
    <property type="entry name" value="Cupredoxins - blue copper proteins"/>
    <property type="match status" value="1"/>
</dbReference>
<dbReference type="PANTHER" id="PTHR42838">
    <property type="entry name" value="CYTOCHROME C OXIDASE SUBUNIT II"/>
    <property type="match status" value="1"/>
</dbReference>
<comment type="subcellular location">
    <subcellularLocation>
        <location evidence="1">Cell envelope</location>
    </subcellularLocation>
</comment>
<proteinExistence type="predicted"/>
<gene>
    <name evidence="6" type="ORF">SVA_0245</name>
</gene>
<dbReference type="RefSeq" id="WP_096457630.1">
    <property type="nucleotide sequence ID" value="NZ_AP014936.1"/>
</dbReference>
<reference evidence="6 7" key="1">
    <citation type="submission" date="2015-08" db="EMBL/GenBank/DDBJ databases">
        <title>Complete genome sequence of Sulfurifustis variabilis.</title>
        <authorList>
            <person name="Miura A."/>
            <person name="Kojima H."/>
            <person name="Fukui M."/>
        </authorList>
    </citation>
    <scope>NUCLEOTIDE SEQUENCE [LARGE SCALE GENOMIC DNA]</scope>
    <source>
        <strain evidence="7">skN76</strain>
    </source>
</reference>
<keyword evidence="4" id="KW-0472">Membrane</keyword>
<feature type="domain" description="Cytochrome oxidase subunit II copper A binding" evidence="5">
    <location>
        <begin position="89"/>
        <end position="183"/>
    </location>
</feature>
<keyword evidence="3" id="KW-0186">Copper</keyword>
<dbReference type="PANTHER" id="PTHR42838:SF2">
    <property type="entry name" value="NITROUS-OXIDE REDUCTASE"/>
    <property type="match status" value="1"/>
</dbReference>
<feature type="transmembrane region" description="Helical" evidence="4">
    <location>
        <begin position="22"/>
        <end position="42"/>
    </location>
</feature>
<evidence type="ECO:0000256" key="3">
    <source>
        <dbReference type="ARBA" id="ARBA00023008"/>
    </source>
</evidence>
<dbReference type="CDD" id="cd13917">
    <property type="entry name" value="CuRO_HCO_II_like_4"/>
    <property type="match status" value="1"/>
</dbReference>
<dbReference type="InterPro" id="IPR008972">
    <property type="entry name" value="Cupredoxin"/>
</dbReference>
<dbReference type="KEGG" id="sva:SVA_0245"/>
<keyword evidence="4" id="KW-0812">Transmembrane</keyword>
<dbReference type="AlphaFoldDB" id="A0A1B4VCT5"/>
<accession>A0A1B4VCT5</accession>
<sequence length="183" mass="21287">MSAILPPSQRLWWKQPLDKVEGTWIALALLWCLILFFMMPFWHVYGKQNLSNEAYRTSPEAFQKKAQELVDQYTVRTETDANIPVVRPPAGSDIYILGRLWQWWPIYELEKGQTYRVHTSSLDWQHGFSLQPLNINFQVLPGYEMVVTMTPDTSGTFTIVCNEYCGVGHHTMVGRIYVVDKKE</sequence>
<dbReference type="Proteomes" id="UP000218899">
    <property type="component" value="Chromosome"/>
</dbReference>
<evidence type="ECO:0000313" key="7">
    <source>
        <dbReference type="Proteomes" id="UP000218899"/>
    </source>
</evidence>
<dbReference type="SUPFAM" id="SSF49503">
    <property type="entry name" value="Cupredoxins"/>
    <property type="match status" value="1"/>
</dbReference>
<evidence type="ECO:0000256" key="4">
    <source>
        <dbReference type="SAM" id="Phobius"/>
    </source>
</evidence>
<evidence type="ECO:0000256" key="1">
    <source>
        <dbReference type="ARBA" id="ARBA00004196"/>
    </source>
</evidence>
<keyword evidence="2" id="KW-0479">Metal-binding</keyword>
<dbReference type="GO" id="GO:0004129">
    <property type="term" value="F:cytochrome-c oxidase activity"/>
    <property type="evidence" value="ECO:0007669"/>
    <property type="project" value="InterPro"/>
</dbReference>
<dbReference type="EMBL" id="AP014936">
    <property type="protein sequence ID" value="BAU46827.1"/>
    <property type="molecule type" value="Genomic_DNA"/>
</dbReference>
<keyword evidence="7" id="KW-1185">Reference proteome</keyword>
<evidence type="ECO:0000256" key="2">
    <source>
        <dbReference type="ARBA" id="ARBA00022723"/>
    </source>
</evidence>
<dbReference type="OrthoDB" id="9773456at2"/>
<dbReference type="GO" id="GO:0030313">
    <property type="term" value="C:cell envelope"/>
    <property type="evidence" value="ECO:0007669"/>
    <property type="project" value="UniProtKB-SubCell"/>
</dbReference>
<dbReference type="InterPro" id="IPR051403">
    <property type="entry name" value="NosZ/Cyto_c_oxidase_sub2"/>
</dbReference>
<evidence type="ECO:0000313" key="6">
    <source>
        <dbReference type="EMBL" id="BAU46827.1"/>
    </source>
</evidence>
<organism evidence="6 7">
    <name type="scientific">Sulfurifustis variabilis</name>
    <dbReference type="NCBI Taxonomy" id="1675686"/>
    <lineage>
        <taxon>Bacteria</taxon>
        <taxon>Pseudomonadati</taxon>
        <taxon>Pseudomonadota</taxon>
        <taxon>Gammaproteobacteria</taxon>
        <taxon>Acidiferrobacterales</taxon>
        <taxon>Acidiferrobacteraceae</taxon>
        <taxon>Sulfurifustis</taxon>
    </lineage>
</organism>
<dbReference type="InterPro" id="IPR002429">
    <property type="entry name" value="CcO_II-like_C"/>
</dbReference>
<dbReference type="GO" id="GO:0016020">
    <property type="term" value="C:membrane"/>
    <property type="evidence" value="ECO:0007669"/>
    <property type="project" value="InterPro"/>
</dbReference>
<name>A0A1B4VCT5_9GAMM</name>
<evidence type="ECO:0000259" key="5">
    <source>
        <dbReference type="PROSITE" id="PS50857"/>
    </source>
</evidence>
<protein>
    <submittedName>
        <fullName evidence="6">Cytochrome C oxidase subunit II</fullName>
    </submittedName>
</protein>
<dbReference type="GO" id="GO:0005507">
    <property type="term" value="F:copper ion binding"/>
    <property type="evidence" value="ECO:0007669"/>
    <property type="project" value="InterPro"/>
</dbReference>
<dbReference type="PROSITE" id="PS50857">
    <property type="entry name" value="COX2_CUA"/>
    <property type="match status" value="1"/>
</dbReference>
<keyword evidence="4" id="KW-1133">Transmembrane helix</keyword>